<sequence length="204" mass="21436">MRLLSVLLAATSVASAAAMLQAELFYQPVTASSKPVELAQISYDPATLRSKVISYSPPEPSGPDAAGDLVRIGTSPQSSTWAGVLASRALLQSSPSSSSPPPTFSLYLDPEDRVYHVGVSPSSPSTSTGGAGSHLNQAGKPLQMKVQLIRSRPAAVPQLNKPIARRADDADDEQAEVPLMNSLLQKYWWLLPIVFLLAVGGGGS</sequence>
<dbReference type="OrthoDB" id="1894652at2759"/>
<organism evidence="2">
    <name type="scientific">Trichophyton rubrum CBS 288.86</name>
    <dbReference type="NCBI Taxonomy" id="1215330"/>
    <lineage>
        <taxon>Eukaryota</taxon>
        <taxon>Fungi</taxon>
        <taxon>Dikarya</taxon>
        <taxon>Ascomycota</taxon>
        <taxon>Pezizomycotina</taxon>
        <taxon>Eurotiomycetes</taxon>
        <taxon>Eurotiomycetidae</taxon>
        <taxon>Onygenales</taxon>
        <taxon>Arthrodermataceae</taxon>
        <taxon>Trichophyton</taxon>
    </lineage>
</organism>
<proteinExistence type="predicted"/>
<evidence type="ECO:0000256" key="1">
    <source>
        <dbReference type="SAM" id="SignalP"/>
    </source>
</evidence>
<dbReference type="EMBL" id="KK207679">
    <property type="protein sequence ID" value="EZF57703.1"/>
    <property type="molecule type" value="Genomic_DNA"/>
</dbReference>
<feature type="signal peptide" evidence="1">
    <location>
        <begin position="1"/>
        <end position="16"/>
    </location>
</feature>
<reference evidence="2" key="1">
    <citation type="submission" date="2014-02" db="EMBL/GenBank/DDBJ databases">
        <title>The Genome Sequence of Trichophyton rubrum (morphotype fischeri) CBS 288.86.</title>
        <authorList>
            <consortium name="The Broad Institute Genomics Platform"/>
            <person name="Cuomo C.A."/>
            <person name="White T.C."/>
            <person name="Graser Y."/>
            <person name="Martinez-Rossi N."/>
            <person name="Heitman J."/>
            <person name="Young S.K."/>
            <person name="Zeng Q."/>
            <person name="Gargeya S."/>
            <person name="Abouelleil A."/>
            <person name="Alvarado L."/>
            <person name="Chapman S.B."/>
            <person name="Gainer-Dewar J."/>
            <person name="Goldberg J."/>
            <person name="Griggs A."/>
            <person name="Gujja S."/>
            <person name="Hansen M."/>
            <person name="Howarth C."/>
            <person name="Imamovic A."/>
            <person name="Larimer J."/>
            <person name="Martinez D."/>
            <person name="Murphy C."/>
            <person name="Pearson M.D."/>
            <person name="Persinoti G."/>
            <person name="Poon T."/>
            <person name="Priest M."/>
            <person name="Roberts A.D."/>
            <person name="Saif S."/>
            <person name="Shea T.D."/>
            <person name="Sykes S.N."/>
            <person name="Wortman J."/>
            <person name="Nusbaum C."/>
            <person name="Birren B."/>
        </authorList>
    </citation>
    <scope>NUCLEOTIDE SEQUENCE [LARGE SCALE GENOMIC DNA]</scope>
    <source>
        <strain evidence="2">CBS 288.86</strain>
    </source>
</reference>
<evidence type="ECO:0000313" key="2">
    <source>
        <dbReference type="EMBL" id="EZF57703.1"/>
    </source>
</evidence>
<dbReference type="Proteomes" id="UP000023758">
    <property type="component" value="Unassembled WGS sequence"/>
</dbReference>
<gene>
    <name evidence="2" type="ORF">H103_00116</name>
</gene>
<dbReference type="PANTHER" id="PTHR39219">
    <property type="entry name" value="ER MEMBRANE PROTEIN COMPLEX SUBUNIT 10"/>
    <property type="match status" value="1"/>
</dbReference>
<dbReference type="AlphaFoldDB" id="A0A022WI06"/>
<dbReference type="PANTHER" id="PTHR39219:SF1">
    <property type="entry name" value="ER MEMBRANE PROTEIN COMPLEX SUBUNIT 10"/>
    <property type="match status" value="1"/>
</dbReference>
<accession>A0A022WI06</accession>
<keyword evidence="1" id="KW-0732">Signal</keyword>
<dbReference type="HOGENOM" id="CLU_071095_0_0_1"/>
<name>A0A022WI06_TRIRU</name>
<evidence type="ECO:0008006" key="3">
    <source>
        <dbReference type="Google" id="ProtNLM"/>
    </source>
</evidence>
<feature type="chain" id="PRO_5001510893" description="ER membrane protein complex subunit 10" evidence="1">
    <location>
        <begin position="17"/>
        <end position="204"/>
    </location>
</feature>
<protein>
    <recommendedName>
        <fullName evidence="3">ER membrane protein complex subunit 10</fullName>
    </recommendedName>
</protein>